<protein>
    <recommendedName>
        <fullName evidence="2">F-box domain-containing protein</fullName>
    </recommendedName>
</protein>
<sequence length="214" mass="23531">MEEFQDDALREISRHLPCVADRDDAADVCRRWQAALSEPLPDPPLPRQLPWLLLPSADSTRACCLFCGTGNDACVIRHKLTATHGARCFGSYNGHCPNRDARFLYLPDALGTGLNHGQRDMVILAATLSCSPDDQNCIGAGIVMQWQFIAGQRQVAFWRMGDPVAMALDADARPLLKWRMSCSTTDHNVSSPKVLTSASAHRSSTISGYRSCKD</sequence>
<reference evidence="1" key="1">
    <citation type="journal article" date="2012" name="Nat. Biotechnol.">
        <title>Reference genome sequence of the model plant Setaria.</title>
        <authorList>
            <person name="Bennetzen J.L."/>
            <person name="Schmutz J."/>
            <person name="Wang H."/>
            <person name="Percifield R."/>
            <person name="Hawkins J."/>
            <person name="Pontaroli A.C."/>
            <person name="Estep M."/>
            <person name="Feng L."/>
            <person name="Vaughn J.N."/>
            <person name="Grimwood J."/>
            <person name="Jenkins J."/>
            <person name="Barry K."/>
            <person name="Lindquist E."/>
            <person name="Hellsten U."/>
            <person name="Deshpande S."/>
            <person name="Wang X."/>
            <person name="Wu X."/>
            <person name="Mitros T."/>
            <person name="Triplett J."/>
            <person name="Yang X."/>
            <person name="Ye C.Y."/>
            <person name="Mauro-Herrera M."/>
            <person name="Wang L."/>
            <person name="Li P."/>
            <person name="Sharma M."/>
            <person name="Sharma R."/>
            <person name="Ronald P.C."/>
            <person name="Panaud O."/>
            <person name="Kellogg E.A."/>
            <person name="Brutnell T.P."/>
            <person name="Doust A.N."/>
            <person name="Tuskan G.A."/>
            <person name="Rokhsar D."/>
            <person name="Devos K.M."/>
        </authorList>
    </citation>
    <scope>NUCLEOTIDE SEQUENCE [LARGE SCALE GENOMIC DNA]</scope>
    <source>
        <strain evidence="1">Yugu1</strain>
    </source>
</reference>
<organism evidence="1">
    <name type="scientific">Setaria italica</name>
    <name type="common">Foxtail millet</name>
    <name type="synonym">Panicum italicum</name>
    <dbReference type="NCBI Taxonomy" id="4555"/>
    <lineage>
        <taxon>Eukaryota</taxon>
        <taxon>Viridiplantae</taxon>
        <taxon>Streptophyta</taxon>
        <taxon>Embryophyta</taxon>
        <taxon>Tracheophyta</taxon>
        <taxon>Spermatophyta</taxon>
        <taxon>Magnoliopsida</taxon>
        <taxon>Liliopsida</taxon>
        <taxon>Poales</taxon>
        <taxon>Poaceae</taxon>
        <taxon>PACMAD clade</taxon>
        <taxon>Panicoideae</taxon>
        <taxon>Panicodae</taxon>
        <taxon>Paniceae</taxon>
        <taxon>Cenchrinae</taxon>
        <taxon>Setaria</taxon>
    </lineage>
</organism>
<evidence type="ECO:0008006" key="2">
    <source>
        <dbReference type="Google" id="ProtNLM"/>
    </source>
</evidence>
<gene>
    <name evidence="1" type="ORF">SETIT_9G212800v2</name>
</gene>
<dbReference type="OrthoDB" id="10586179at2759"/>
<proteinExistence type="predicted"/>
<accession>A0A368SIX1</accession>
<dbReference type="AlphaFoldDB" id="A0A368SIX1"/>
<reference evidence="1" key="2">
    <citation type="submission" date="2015-07" db="EMBL/GenBank/DDBJ databases">
        <authorList>
            <person name="Noorani M."/>
        </authorList>
    </citation>
    <scope>NUCLEOTIDE SEQUENCE</scope>
    <source>
        <strain evidence="1">Yugu1</strain>
    </source>
</reference>
<dbReference type="EMBL" id="CM003536">
    <property type="protein sequence ID" value="RCV42389.1"/>
    <property type="molecule type" value="Genomic_DNA"/>
</dbReference>
<name>A0A368SIX1_SETIT</name>
<dbReference type="KEGG" id="sita:101759991"/>
<dbReference type="PANTHER" id="PTHR33110:SF135">
    <property type="entry name" value="OS05G0539300 PROTEIN"/>
    <property type="match status" value="1"/>
</dbReference>
<evidence type="ECO:0000313" key="1">
    <source>
        <dbReference type="EMBL" id="RCV42389.1"/>
    </source>
</evidence>
<dbReference type="PANTHER" id="PTHR33110">
    <property type="entry name" value="F-BOX/KELCH-REPEAT PROTEIN-RELATED"/>
    <property type="match status" value="1"/>
</dbReference>